<dbReference type="InterPro" id="IPR016035">
    <property type="entry name" value="Acyl_Trfase/lysoPLipase"/>
</dbReference>
<dbReference type="Gene3D" id="3.30.70.3290">
    <property type="match status" value="1"/>
</dbReference>
<evidence type="ECO:0000313" key="7">
    <source>
        <dbReference type="Proteomes" id="UP000294927"/>
    </source>
</evidence>
<dbReference type="OrthoDB" id="9778690at2"/>
<evidence type="ECO:0000256" key="4">
    <source>
        <dbReference type="ARBA" id="ARBA00023315"/>
    </source>
</evidence>
<accession>A0A4R7VKC6</accession>
<keyword evidence="2" id="KW-0597">Phosphoprotein</keyword>
<dbReference type="GO" id="GO:0006633">
    <property type="term" value="P:fatty acid biosynthetic process"/>
    <property type="evidence" value="ECO:0007669"/>
    <property type="project" value="TreeGrafter"/>
</dbReference>
<keyword evidence="3 6" id="KW-0808">Transferase</keyword>
<dbReference type="InterPro" id="IPR001227">
    <property type="entry name" value="Ac_transferase_dom_sf"/>
</dbReference>
<evidence type="ECO:0000256" key="2">
    <source>
        <dbReference type="ARBA" id="ARBA00022553"/>
    </source>
</evidence>
<keyword evidence="1" id="KW-0596">Phosphopantetheine</keyword>
<dbReference type="FunFam" id="3.40.366.10:FF:000002">
    <property type="entry name" value="Probable polyketide synthase 2"/>
    <property type="match status" value="1"/>
</dbReference>
<proteinExistence type="predicted"/>
<dbReference type="InterPro" id="IPR016036">
    <property type="entry name" value="Malonyl_transacylase_ACP-bd"/>
</dbReference>
<dbReference type="SUPFAM" id="SSF52151">
    <property type="entry name" value="FabD/lysophospholipase-like"/>
    <property type="match status" value="1"/>
</dbReference>
<dbReference type="PANTHER" id="PTHR43775">
    <property type="entry name" value="FATTY ACID SYNTHASE"/>
    <property type="match status" value="1"/>
</dbReference>
<dbReference type="AlphaFoldDB" id="A0A4R7VKC6"/>
<organism evidence="6 7">
    <name type="scientific">Actinophytocola oryzae</name>
    <dbReference type="NCBI Taxonomy" id="502181"/>
    <lineage>
        <taxon>Bacteria</taxon>
        <taxon>Bacillati</taxon>
        <taxon>Actinomycetota</taxon>
        <taxon>Actinomycetes</taxon>
        <taxon>Pseudonocardiales</taxon>
        <taxon>Pseudonocardiaceae</taxon>
    </lineage>
</organism>
<comment type="caution">
    <text evidence="6">The sequence shown here is derived from an EMBL/GenBank/DDBJ whole genome shotgun (WGS) entry which is preliminary data.</text>
</comment>
<keyword evidence="4" id="KW-0012">Acyltransferase</keyword>
<name>A0A4R7VKC6_9PSEU</name>
<dbReference type="Proteomes" id="UP000294927">
    <property type="component" value="Unassembled WGS sequence"/>
</dbReference>
<dbReference type="Gene3D" id="3.40.366.10">
    <property type="entry name" value="Malonyl-Coenzyme A Acyl Carrier Protein, domain 2"/>
    <property type="match status" value="1"/>
</dbReference>
<dbReference type="PANTHER" id="PTHR43775:SF51">
    <property type="entry name" value="INACTIVE PHENOLPHTHIOCEROL SYNTHESIS POLYKETIDE SYNTHASE TYPE I PKS1-RELATED"/>
    <property type="match status" value="1"/>
</dbReference>
<protein>
    <submittedName>
        <fullName evidence="6">Acyl transferase family protein</fullName>
    </submittedName>
</protein>
<dbReference type="Pfam" id="PF00698">
    <property type="entry name" value="Acyl_transf_1"/>
    <property type="match status" value="1"/>
</dbReference>
<feature type="domain" description="Malonyl-CoA:ACP transacylase (MAT)" evidence="5">
    <location>
        <begin position="98"/>
        <end position="394"/>
    </location>
</feature>
<dbReference type="RefSeq" id="WP_133904599.1">
    <property type="nucleotide sequence ID" value="NZ_SOCP01000007.1"/>
</dbReference>
<evidence type="ECO:0000259" key="5">
    <source>
        <dbReference type="SMART" id="SM00827"/>
    </source>
</evidence>
<dbReference type="InterPro" id="IPR014043">
    <property type="entry name" value="Acyl_transferase_dom"/>
</dbReference>
<gene>
    <name evidence="6" type="ORF">CLV71_107272</name>
</gene>
<dbReference type="SUPFAM" id="SSF55048">
    <property type="entry name" value="Probable ACP-binding domain of malonyl-CoA ACP transacylase"/>
    <property type="match status" value="1"/>
</dbReference>
<reference evidence="6 7" key="1">
    <citation type="submission" date="2019-03" db="EMBL/GenBank/DDBJ databases">
        <title>Genomic Encyclopedia of Archaeal and Bacterial Type Strains, Phase II (KMG-II): from individual species to whole genera.</title>
        <authorList>
            <person name="Goeker M."/>
        </authorList>
    </citation>
    <scope>NUCLEOTIDE SEQUENCE [LARGE SCALE GENOMIC DNA]</scope>
    <source>
        <strain evidence="6 7">DSM 45499</strain>
    </source>
</reference>
<sequence length="433" mass="45555">MTGTDQRAVVPWLLSAESDTSLRAAAARLHGFVASLPSLDPPRLARGLARGPALAHRAVLVGSGREEFLAGLAALAAGEQARNLTQAGPVEPGGVVFVFPGQGSQWPGMGRDLYAASPVFRTHLDACADALGSYVDWSLHDVLTTPDPTPFARTDVVQPALFAMMVALAGLWRSYGVEPDAVVGHSQGEIAAAHVAGALSLADAARIVALRSQALSELSDTGGMVSVSLPAAELASRIAPWSRHIAVAVVNSPGSTVVAGETEALAELEASLLGSAEEVTVRKVNVDYASHSPAVERIEARLSRDLAGVRARQARTPFYSTVTGGLLADTSVLGTEYWYRNLRQTVHFEQATRALWADGHGTYVETSPHPILAPAIANTLREQDPTVIATSRKYDGDQSRFLTAVAKAHTHGVRVDWTSALDDPVPGLAGRPA</sequence>
<dbReference type="InterPro" id="IPR050091">
    <property type="entry name" value="PKS_NRPS_Biosynth_Enz"/>
</dbReference>
<dbReference type="EMBL" id="SOCP01000007">
    <property type="protein sequence ID" value="TDV49924.1"/>
    <property type="molecule type" value="Genomic_DNA"/>
</dbReference>
<dbReference type="SMART" id="SM00827">
    <property type="entry name" value="PKS_AT"/>
    <property type="match status" value="1"/>
</dbReference>
<evidence type="ECO:0000256" key="1">
    <source>
        <dbReference type="ARBA" id="ARBA00022450"/>
    </source>
</evidence>
<evidence type="ECO:0000256" key="3">
    <source>
        <dbReference type="ARBA" id="ARBA00022679"/>
    </source>
</evidence>
<keyword evidence="7" id="KW-1185">Reference proteome</keyword>
<evidence type="ECO:0000313" key="6">
    <source>
        <dbReference type="EMBL" id="TDV49924.1"/>
    </source>
</evidence>
<dbReference type="GO" id="GO:0004312">
    <property type="term" value="F:fatty acid synthase activity"/>
    <property type="evidence" value="ECO:0007669"/>
    <property type="project" value="TreeGrafter"/>
</dbReference>